<reference evidence="2 3" key="1">
    <citation type="submission" date="2020-08" db="EMBL/GenBank/DDBJ databases">
        <title>Plant Genome Project.</title>
        <authorList>
            <person name="Zhang R.-G."/>
        </authorList>
    </citation>
    <scope>NUCLEOTIDE SEQUENCE [LARGE SCALE GENOMIC DNA]</scope>
    <source>
        <tissue evidence="2">Rhizome</tissue>
    </source>
</reference>
<evidence type="ECO:0000256" key="1">
    <source>
        <dbReference type="SAM" id="MobiDB-lite"/>
    </source>
</evidence>
<accession>A0A8J5LRP2</accession>
<name>A0A8J5LRP2_ZINOF</name>
<feature type="compositionally biased region" description="Basic and acidic residues" evidence="1">
    <location>
        <begin position="107"/>
        <end position="117"/>
    </location>
</feature>
<evidence type="ECO:0000313" key="2">
    <source>
        <dbReference type="EMBL" id="KAG6531629.1"/>
    </source>
</evidence>
<sequence>MEGGKKKSSSIADDLSPSRKSPPPPSSNLSASSPGHFSGVFPPPSAVAGKSHGNKSKTQTVQSKDGKPVVTSTQYEESTYFGSSVHYGGRDFYDSSASNQPSGAPKPYKDSYDKGENPNDPNVANRGEWWQGPVGDRSLLVHIWLSSLALVGIKQQVALVCLLVSVQCTASALRLQLLFS</sequence>
<dbReference type="PANTHER" id="PTHR33738">
    <property type="entry name" value="EMB|CAB82975.1"/>
    <property type="match status" value="1"/>
</dbReference>
<dbReference type="PANTHER" id="PTHR33738:SF8">
    <property type="entry name" value="OS05G0454500 PROTEIN"/>
    <property type="match status" value="1"/>
</dbReference>
<proteinExistence type="predicted"/>
<feature type="region of interest" description="Disordered" evidence="1">
    <location>
        <begin position="92"/>
        <end position="128"/>
    </location>
</feature>
<comment type="caution">
    <text evidence="2">The sequence shown here is derived from an EMBL/GenBank/DDBJ whole genome shotgun (WGS) entry which is preliminary data.</text>
</comment>
<dbReference type="EMBL" id="JACMSC010000002">
    <property type="protein sequence ID" value="KAG6531629.1"/>
    <property type="molecule type" value="Genomic_DNA"/>
</dbReference>
<evidence type="ECO:0000313" key="3">
    <source>
        <dbReference type="Proteomes" id="UP000734854"/>
    </source>
</evidence>
<keyword evidence="3" id="KW-1185">Reference proteome</keyword>
<organism evidence="2 3">
    <name type="scientific">Zingiber officinale</name>
    <name type="common">Ginger</name>
    <name type="synonym">Amomum zingiber</name>
    <dbReference type="NCBI Taxonomy" id="94328"/>
    <lineage>
        <taxon>Eukaryota</taxon>
        <taxon>Viridiplantae</taxon>
        <taxon>Streptophyta</taxon>
        <taxon>Embryophyta</taxon>
        <taxon>Tracheophyta</taxon>
        <taxon>Spermatophyta</taxon>
        <taxon>Magnoliopsida</taxon>
        <taxon>Liliopsida</taxon>
        <taxon>Zingiberales</taxon>
        <taxon>Zingiberaceae</taxon>
        <taxon>Zingiber</taxon>
    </lineage>
</organism>
<gene>
    <name evidence="2" type="ORF">ZIOFF_005445</name>
</gene>
<dbReference type="AlphaFoldDB" id="A0A8J5LRP2"/>
<dbReference type="Proteomes" id="UP000734854">
    <property type="component" value="Unassembled WGS sequence"/>
</dbReference>
<protein>
    <submittedName>
        <fullName evidence="2">Uncharacterized protein</fullName>
    </submittedName>
</protein>
<feature type="region of interest" description="Disordered" evidence="1">
    <location>
        <begin position="1"/>
        <end position="73"/>
    </location>
</feature>